<accession>A0A3P3XFV7</accession>
<dbReference type="AlphaFoldDB" id="A0A3P3XFV7"/>
<dbReference type="Gene3D" id="3.90.1530.10">
    <property type="entry name" value="Conserved hypothetical protein from pyrococcus furiosus pfu- 392566-001, ParB domain"/>
    <property type="match status" value="1"/>
</dbReference>
<evidence type="ECO:0000313" key="1">
    <source>
        <dbReference type="EMBL" id="SLM10260.1"/>
    </source>
</evidence>
<reference evidence="1" key="1">
    <citation type="submission" date="2017-02" db="EMBL/GenBank/DDBJ databases">
        <authorList>
            <person name="Regsiter A."/>
            <person name="William W."/>
        </authorList>
    </citation>
    <scope>NUCLEOTIDE SEQUENCE</scope>
    <source>
        <strain evidence="1">Bib</strain>
    </source>
</reference>
<dbReference type="InterPro" id="IPR036086">
    <property type="entry name" value="ParB/Sulfiredoxin_sf"/>
</dbReference>
<dbReference type="EMBL" id="FWDM01000005">
    <property type="protein sequence ID" value="SLM10260.1"/>
    <property type="molecule type" value="Genomic_DNA"/>
</dbReference>
<organism evidence="1">
    <name type="scientific">uncultured spirochete</name>
    <dbReference type="NCBI Taxonomy" id="156406"/>
    <lineage>
        <taxon>Bacteria</taxon>
        <taxon>Pseudomonadati</taxon>
        <taxon>Spirochaetota</taxon>
        <taxon>Spirochaetia</taxon>
        <taxon>Spirochaetales</taxon>
        <taxon>environmental samples</taxon>
    </lineage>
</organism>
<evidence type="ECO:0008006" key="2">
    <source>
        <dbReference type="Google" id="ProtNLM"/>
    </source>
</evidence>
<name>A0A3P3XFV7_9SPIR</name>
<proteinExistence type="predicted"/>
<sequence>MPDDFHTQAEMDFYRAKTKALTARIIGMLKPSVTDLMPFEEAKQLLKPQSETYRGITTVPLDKIIGSEGRYRDFTRFFFPKKEHLKARWTGIDTLHYKDIVLPPIILYEMGGVYFVRDGNHRVSVARSLGQEYIDAEVISLQSEIRLNADMSIDDIKHAVIEYEKKRFYQETNYPHIVGTDDLDFSEPGRFDTIREHVYVHKYYLNQHMTEEIPFHQALYSWHENVYQPLGQAIEAENLLSLFPGRTVSDLYIFLVAHWDDLKRKYGRYVEIEEAAESFKSQARSARKKPAGMLKALILNFAKKVKNFFEKS</sequence>
<protein>
    <recommendedName>
        <fullName evidence="2">Transcriptional regulator</fullName>
    </recommendedName>
</protein>
<gene>
    <name evidence="1" type="ORF">SPIROBIBN47_130030</name>
</gene>
<dbReference type="SUPFAM" id="SSF110849">
    <property type="entry name" value="ParB/Sulfiredoxin"/>
    <property type="match status" value="1"/>
</dbReference>